<evidence type="ECO:0000259" key="4">
    <source>
        <dbReference type="Pfam" id="PF08545"/>
    </source>
</evidence>
<reference evidence="6" key="1">
    <citation type="submission" date="2016-10" db="EMBL/GenBank/DDBJ databases">
        <authorList>
            <person name="Varghese N."/>
            <person name="Submissions S."/>
        </authorList>
    </citation>
    <scope>NUCLEOTIDE SEQUENCE [LARGE SCALE GENOMIC DNA]</scope>
    <source>
        <strain evidence="6">DSM 44234</strain>
    </source>
</reference>
<accession>A0A1H4TCW3</accession>
<dbReference type="SUPFAM" id="SSF53901">
    <property type="entry name" value="Thiolase-like"/>
    <property type="match status" value="2"/>
</dbReference>
<proteinExistence type="predicted"/>
<dbReference type="STRING" id="57704.SAMN04489793_2556"/>
<dbReference type="Gene3D" id="3.40.47.10">
    <property type="match status" value="1"/>
</dbReference>
<dbReference type="InterPro" id="IPR013747">
    <property type="entry name" value="ACP_syn_III_C"/>
</dbReference>
<dbReference type="GO" id="GO:0044550">
    <property type="term" value="P:secondary metabolite biosynthetic process"/>
    <property type="evidence" value="ECO:0007669"/>
    <property type="project" value="TreeGrafter"/>
</dbReference>
<feature type="domain" description="Beta-ketoacyl-[acyl-carrier-protein] synthase III N-terminal" evidence="4">
    <location>
        <begin position="122"/>
        <end position="191"/>
    </location>
</feature>
<dbReference type="OrthoDB" id="4758553at2"/>
<dbReference type="InterPro" id="IPR013751">
    <property type="entry name" value="ACP_syn_III_N"/>
</dbReference>
<dbReference type="GO" id="GO:0006633">
    <property type="term" value="P:fatty acid biosynthetic process"/>
    <property type="evidence" value="ECO:0007669"/>
    <property type="project" value="InterPro"/>
</dbReference>
<keyword evidence="2" id="KW-0012">Acyltransferase</keyword>
<evidence type="ECO:0000313" key="5">
    <source>
        <dbReference type="EMBL" id="SEC54272.1"/>
    </source>
</evidence>
<evidence type="ECO:0000313" key="6">
    <source>
        <dbReference type="Proteomes" id="UP000182241"/>
    </source>
</evidence>
<keyword evidence="1" id="KW-0808">Transferase</keyword>
<dbReference type="GO" id="GO:0004315">
    <property type="term" value="F:3-oxoacyl-[acyl-carrier-protein] synthase activity"/>
    <property type="evidence" value="ECO:0007669"/>
    <property type="project" value="InterPro"/>
</dbReference>
<organism evidence="5 6">
    <name type="scientific">Tsukamurella tyrosinosolvens</name>
    <dbReference type="NCBI Taxonomy" id="57704"/>
    <lineage>
        <taxon>Bacteria</taxon>
        <taxon>Bacillati</taxon>
        <taxon>Actinomycetota</taxon>
        <taxon>Actinomycetes</taxon>
        <taxon>Mycobacteriales</taxon>
        <taxon>Tsukamurellaceae</taxon>
        <taxon>Tsukamurella</taxon>
    </lineage>
</organism>
<dbReference type="InterPro" id="IPR016039">
    <property type="entry name" value="Thiolase-like"/>
</dbReference>
<dbReference type="EMBL" id="FNSA01000003">
    <property type="protein sequence ID" value="SEC54272.1"/>
    <property type="molecule type" value="Genomic_DNA"/>
</dbReference>
<dbReference type="RefSeq" id="WP_068741956.1">
    <property type="nucleotide sequence ID" value="NZ_CBDRGN010000001.1"/>
</dbReference>
<evidence type="ECO:0000256" key="2">
    <source>
        <dbReference type="ARBA" id="ARBA00023315"/>
    </source>
</evidence>
<gene>
    <name evidence="5" type="ORF">SAMN04489793_2556</name>
</gene>
<evidence type="ECO:0000256" key="1">
    <source>
        <dbReference type="ARBA" id="ARBA00022679"/>
    </source>
</evidence>
<dbReference type="Pfam" id="PF08545">
    <property type="entry name" value="ACP_syn_III"/>
    <property type="match status" value="1"/>
</dbReference>
<keyword evidence="6" id="KW-1185">Reference proteome</keyword>
<dbReference type="KEGG" id="tsm:ASU32_11470"/>
<dbReference type="PANTHER" id="PTHR34069">
    <property type="entry name" value="3-OXOACYL-[ACYL-CARRIER-PROTEIN] SYNTHASE 3"/>
    <property type="match status" value="1"/>
</dbReference>
<evidence type="ECO:0000259" key="3">
    <source>
        <dbReference type="Pfam" id="PF08541"/>
    </source>
</evidence>
<dbReference type="Proteomes" id="UP000182241">
    <property type="component" value="Unassembled WGS sequence"/>
</dbReference>
<name>A0A1H4TCW3_TSUTY</name>
<dbReference type="PANTHER" id="PTHR34069:SF2">
    <property type="entry name" value="BETA-KETOACYL-[ACYL-CARRIER-PROTEIN] SYNTHASE III"/>
    <property type="match status" value="1"/>
</dbReference>
<feature type="domain" description="Beta-ketoacyl-[acyl-carrier-protein] synthase III C-terminal" evidence="3">
    <location>
        <begin position="259"/>
        <end position="344"/>
    </location>
</feature>
<dbReference type="AlphaFoldDB" id="A0A1H4TCW3"/>
<dbReference type="Pfam" id="PF08541">
    <property type="entry name" value="ACP_syn_III_C"/>
    <property type="match status" value="1"/>
</dbReference>
<protein>
    <submittedName>
        <fullName evidence="5">3-oxoacyl-[acyl-carrier-protein] synthase-3</fullName>
    </submittedName>
</protein>
<sequence length="345" mass="36273">MDDVVTAPAATPRIVGLASHLPENRVPAAYFRQFADADSRTLTSNPMFAPPAYRHHAAAGESNVDLMCAAVDRLREQVGDEALQADVVLSHSQLPDLPVVGCGGDVVRRLGTRPSLVLDIHNGGCAAFLLMLHLARTMFTAGTARSALLLTATNAAGNVFTQDRVRNLPQAAIPGDGAAAALVVADPQAGGLEVREVVCAQHSEYAGDMTAAVEPPRKYWEAGEGQLHVGFTEAKIAKVLARGNRLVPEVALAAAAAGGLRGPEVGHLVTNQPNRTFLRNWRDALELPPERHPDTFDECGNLFAVGVPHTFATARADGRIGSGEDVVLAAFAHAGDFAAGALIRT</sequence>